<feature type="chain" id="PRO_5015766066" evidence="2">
    <location>
        <begin position="23"/>
        <end position="362"/>
    </location>
</feature>
<gene>
    <name evidence="3" type="ORF">C9I99_04955</name>
</gene>
<feature type="compositionally biased region" description="Basic and acidic residues" evidence="1">
    <location>
        <begin position="108"/>
        <end position="122"/>
    </location>
</feature>
<accession>A0A2T3J4Y9</accession>
<evidence type="ECO:0000313" key="4">
    <source>
        <dbReference type="Proteomes" id="UP000241222"/>
    </source>
</evidence>
<feature type="signal peptide" evidence="2">
    <location>
        <begin position="1"/>
        <end position="22"/>
    </location>
</feature>
<feature type="compositionally biased region" description="Basic and acidic residues" evidence="1">
    <location>
        <begin position="218"/>
        <end position="228"/>
    </location>
</feature>
<keyword evidence="4" id="KW-1185">Reference proteome</keyword>
<dbReference type="Proteomes" id="UP000241222">
    <property type="component" value="Unassembled WGS sequence"/>
</dbReference>
<organism evidence="3 4">
    <name type="scientific">Photobacterium lutimaris</name>
    <dbReference type="NCBI Taxonomy" id="388278"/>
    <lineage>
        <taxon>Bacteria</taxon>
        <taxon>Pseudomonadati</taxon>
        <taxon>Pseudomonadota</taxon>
        <taxon>Gammaproteobacteria</taxon>
        <taxon>Vibrionales</taxon>
        <taxon>Vibrionaceae</taxon>
        <taxon>Photobacterium</taxon>
    </lineage>
</organism>
<feature type="region of interest" description="Disordered" evidence="1">
    <location>
        <begin position="93"/>
        <end position="130"/>
    </location>
</feature>
<sequence length="362" mass="38378">MNMNKKLLATIIATTLSTNVLAQAVDVGLVSNSHQGATKQQKTMVNEVSPQTKNINNEGIKEVDGVVYEQESTGFWAAIGAGTLGLTAALLSGSSSSGAGDDDVSGVDGDRLPGDKPEDGNKPDGGLPGLPIVQDVEGKGWVVGETNPENGRTELLKDGVHVASVDEDGAVRSNGQEIGTWKAQEDGTYVLSINDKTVGATVNKDGSINVDYVAGDRLPGDKPEDGNKPDGGLPGSPIFPDFERVTLGDIEVDSDNQAIKVNGDWFYLTVGDELVNSDGKRILLSKDEFNNITLHSAQGDMLATVHAHKIANDKIRLVDHVDGSRTYIGESGRMVTIDADKKKALKSKMGNLKAQLKLRFTK</sequence>
<evidence type="ECO:0000256" key="2">
    <source>
        <dbReference type="SAM" id="SignalP"/>
    </source>
</evidence>
<name>A0A2T3J4Y9_9GAMM</name>
<reference evidence="3 4" key="1">
    <citation type="submission" date="2018-03" db="EMBL/GenBank/DDBJ databases">
        <title>Whole genome sequencing of Histamine producing bacteria.</title>
        <authorList>
            <person name="Butler K."/>
        </authorList>
    </citation>
    <scope>NUCLEOTIDE SEQUENCE [LARGE SCALE GENOMIC DNA]</scope>
    <source>
        <strain evidence="3 4">JCM 13586</strain>
    </source>
</reference>
<dbReference type="RefSeq" id="WP_107347699.1">
    <property type="nucleotide sequence ID" value="NZ_PYMH01000001.1"/>
</dbReference>
<feature type="region of interest" description="Disordered" evidence="1">
    <location>
        <begin position="216"/>
        <end position="237"/>
    </location>
</feature>
<keyword evidence="2" id="KW-0732">Signal</keyword>
<comment type="caution">
    <text evidence="3">The sequence shown here is derived from an EMBL/GenBank/DDBJ whole genome shotgun (WGS) entry which is preliminary data.</text>
</comment>
<proteinExistence type="predicted"/>
<evidence type="ECO:0000256" key="1">
    <source>
        <dbReference type="SAM" id="MobiDB-lite"/>
    </source>
</evidence>
<dbReference type="AlphaFoldDB" id="A0A2T3J4Y9"/>
<evidence type="ECO:0000313" key="3">
    <source>
        <dbReference type="EMBL" id="PSU36345.1"/>
    </source>
</evidence>
<dbReference type="EMBL" id="PYMH01000001">
    <property type="protein sequence ID" value="PSU36345.1"/>
    <property type="molecule type" value="Genomic_DNA"/>
</dbReference>
<protein>
    <submittedName>
        <fullName evidence="3">Uncharacterized protein</fullName>
    </submittedName>
</protein>